<comment type="caution">
    <text evidence="2">The sequence shown here is derived from an EMBL/GenBank/DDBJ whole genome shotgun (WGS) entry which is preliminary data.</text>
</comment>
<evidence type="ECO:0000313" key="2">
    <source>
        <dbReference type="EMBL" id="PPT90684.1"/>
    </source>
</evidence>
<dbReference type="Pfam" id="PF06267">
    <property type="entry name" value="DUF1028"/>
    <property type="match status" value="1"/>
</dbReference>
<gene>
    <name evidence="2" type="ORF">XthCFBP4691_11295</name>
</gene>
<evidence type="ECO:0000313" key="3">
    <source>
        <dbReference type="Proteomes" id="UP000239898"/>
    </source>
</evidence>
<dbReference type="Gene3D" id="3.60.20.10">
    <property type="entry name" value="Glutamine Phosphoribosylpyrophosphate, subunit 1, domain 1"/>
    <property type="match status" value="1"/>
</dbReference>
<evidence type="ECO:0008006" key="4">
    <source>
        <dbReference type="Google" id="ProtNLM"/>
    </source>
</evidence>
<evidence type="ECO:0000256" key="1">
    <source>
        <dbReference type="SAM" id="MobiDB-lite"/>
    </source>
</evidence>
<dbReference type="AlphaFoldDB" id="A0A2S6ZEI4"/>
<dbReference type="RefSeq" id="WP_386273429.1">
    <property type="nucleotide sequence ID" value="NZ_JBHSXW010000001.1"/>
</dbReference>
<dbReference type="InterPro" id="IPR029055">
    <property type="entry name" value="Ntn_hydrolases_N"/>
</dbReference>
<name>A0A2S6ZEI4_9XANT</name>
<feature type="region of interest" description="Disordered" evidence="1">
    <location>
        <begin position="155"/>
        <end position="181"/>
    </location>
</feature>
<protein>
    <recommendedName>
        <fullName evidence="4">DUF1028 domain-containing protein</fullName>
    </recommendedName>
</protein>
<reference evidence="2 3" key="1">
    <citation type="submission" date="2016-08" db="EMBL/GenBank/DDBJ databases">
        <title>Evolution of the type three secretion system and type three effector repertoires in Xanthomonas.</title>
        <authorList>
            <person name="Merda D."/>
            <person name="Briand M."/>
            <person name="Bosis E."/>
            <person name="Rousseau C."/>
            <person name="Portier P."/>
            <person name="Jacques M.-A."/>
            <person name="Fischer-Le Saux M."/>
        </authorList>
    </citation>
    <scope>NUCLEOTIDE SEQUENCE [LARGE SCALE GENOMIC DNA]</scope>
    <source>
        <strain evidence="2 3">CFBP 4691</strain>
    </source>
</reference>
<keyword evidence="3" id="KW-1185">Reference proteome</keyword>
<dbReference type="Proteomes" id="UP000239898">
    <property type="component" value="Unassembled WGS sequence"/>
</dbReference>
<dbReference type="SUPFAM" id="SSF56235">
    <property type="entry name" value="N-terminal nucleophile aminohydrolases (Ntn hydrolases)"/>
    <property type="match status" value="1"/>
</dbReference>
<proteinExistence type="predicted"/>
<sequence>MAPCRAVGYRNDRRSPCRHSTAPVARTRHAAFQHHRTSHCASAAGRGDGPGIAGPAFATFSIVACTQSGTCRAAVATNNLAVGATVIYAKAQVGAVASQYETNPSCGPKGIALLQRHASAERWSTHWSEPTMGSRDRVPRSCKWGWSGCAARALPSPARRPWPRPGLGRSPGTATRFRATA</sequence>
<accession>A0A2S6ZEI4</accession>
<organism evidence="2 3">
    <name type="scientific">Xanthomonas theicola</name>
    <dbReference type="NCBI Taxonomy" id="56464"/>
    <lineage>
        <taxon>Bacteria</taxon>
        <taxon>Pseudomonadati</taxon>
        <taxon>Pseudomonadota</taxon>
        <taxon>Gammaproteobacteria</taxon>
        <taxon>Lysobacterales</taxon>
        <taxon>Lysobacteraceae</taxon>
        <taxon>Xanthomonas</taxon>
    </lineage>
</organism>
<dbReference type="EMBL" id="MIGX01000049">
    <property type="protein sequence ID" value="PPT90684.1"/>
    <property type="molecule type" value="Genomic_DNA"/>
</dbReference>
<dbReference type="InterPro" id="IPR010430">
    <property type="entry name" value="DUF1028"/>
</dbReference>